<dbReference type="RefSeq" id="XP_033603410.1">
    <property type="nucleotide sequence ID" value="XM_033740132.1"/>
</dbReference>
<organism evidence="1 2">
    <name type="scientific">Pseudovirgaria hyperparasitica</name>
    <dbReference type="NCBI Taxonomy" id="470096"/>
    <lineage>
        <taxon>Eukaryota</taxon>
        <taxon>Fungi</taxon>
        <taxon>Dikarya</taxon>
        <taxon>Ascomycota</taxon>
        <taxon>Pezizomycotina</taxon>
        <taxon>Dothideomycetes</taxon>
        <taxon>Dothideomycetes incertae sedis</taxon>
        <taxon>Acrospermales</taxon>
        <taxon>Acrospermaceae</taxon>
        <taxon>Pseudovirgaria</taxon>
    </lineage>
</organism>
<accession>A0A6A6WFL5</accession>
<name>A0A6A6WFL5_9PEZI</name>
<dbReference type="AlphaFoldDB" id="A0A6A6WFL5"/>
<proteinExistence type="predicted"/>
<evidence type="ECO:0000313" key="2">
    <source>
        <dbReference type="Proteomes" id="UP000799437"/>
    </source>
</evidence>
<dbReference type="Proteomes" id="UP000799437">
    <property type="component" value="Unassembled WGS sequence"/>
</dbReference>
<gene>
    <name evidence="1" type="ORF">EJ05DRAFT_247873</name>
</gene>
<keyword evidence="2" id="KW-1185">Reference proteome</keyword>
<evidence type="ECO:0000313" key="1">
    <source>
        <dbReference type="EMBL" id="KAF2760959.1"/>
    </source>
</evidence>
<dbReference type="EMBL" id="ML996567">
    <property type="protein sequence ID" value="KAF2760959.1"/>
    <property type="molecule type" value="Genomic_DNA"/>
</dbReference>
<protein>
    <submittedName>
        <fullName evidence="1">Uncharacterized protein</fullName>
    </submittedName>
</protein>
<reference evidence="1" key="1">
    <citation type="journal article" date="2020" name="Stud. Mycol.">
        <title>101 Dothideomycetes genomes: a test case for predicting lifestyles and emergence of pathogens.</title>
        <authorList>
            <person name="Haridas S."/>
            <person name="Albert R."/>
            <person name="Binder M."/>
            <person name="Bloem J."/>
            <person name="Labutti K."/>
            <person name="Salamov A."/>
            <person name="Andreopoulos B."/>
            <person name="Baker S."/>
            <person name="Barry K."/>
            <person name="Bills G."/>
            <person name="Bluhm B."/>
            <person name="Cannon C."/>
            <person name="Castanera R."/>
            <person name="Culley D."/>
            <person name="Daum C."/>
            <person name="Ezra D."/>
            <person name="Gonzalez J."/>
            <person name="Henrissat B."/>
            <person name="Kuo A."/>
            <person name="Liang C."/>
            <person name="Lipzen A."/>
            <person name="Lutzoni F."/>
            <person name="Magnuson J."/>
            <person name="Mondo S."/>
            <person name="Nolan M."/>
            <person name="Ohm R."/>
            <person name="Pangilinan J."/>
            <person name="Park H.-J."/>
            <person name="Ramirez L."/>
            <person name="Alfaro M."/>
            <person name="Sun H."/>
            <person name="Tritt A."/>
            <person name="Yoshinaga Y."/>
            <person name="Zwiers L.-H."/>
            <person name="Turgeon B."/>
            <person name="Goodwin S."/>
            <person name="Spatafora J."/>
            <person name="Crous P."/>
            <person name="Grigoriev I."/>
        </authorList>
    </citation>
    <scope>NUCLEOTIDE SEQUENCE</scope>
    <source>
        <strain evidence="1">CBS 121739</strain>
    </source>
</reference>
<dbReference type="GeneID" id="54481186"/>
<sequence>MRAWGISIAQPGASLFCPPQSRPFWCRNTASTAVDTLGVSVSVRIGKAGVNSSRKQTFMTVDTIHTVDTSTHPSVHTHIHVHTRQGYAAHAAAPAFLYPAHSSTSTNTSISSSISIILPCAACELSPGPPLCHSRKVFNRSHLLSPSSPCLSLTPLFVYINHFPVSLPSSSPLPAAYRLKYARIMAFVICN</sequence>